<name>A0A6C0F4K9_9ZZZZ</name>
<sequence length="184" mass="21069">MSNEELLARIEALETRIQALESPSSRVSPEGVDTKQPQPVDENIKPYYAGWACQSVRNYGEYVVNDGCIKKEYGPAMFDGIYYIISQMVSLEKLRMISNSGNPLDFSLTILPDIRKIRNSNVKEMKICAGFDFIPYLENFPALLRLEIVDHPLRPSVNRDQEKKQKIFDYCQENGIALLCRMPN</sequence>
<protein>
    <submittedName>
        <fullName evidence="1">Uncharacterized protein</fullName>
    </submittedName>
</protein>
<accession>A0A6C0F4K9</accession>
<dbReference type="AlphaFoldDB" id="A0A6C0F4K9"/>
<dbReference type="EMBL" id="MN739012">
    <property type="protein sequence ID" value="QHT35020.1"/>
    <property type="molecule type" value="Genomic_DNA"/>
</dbReference>
<proteinExistence type="predicted"/>
<reference evidence="1" key="1">
    <citation type="journal article" date="2020" name="Nature">
        <title>Giant virus diversity and host interactions through global metagenomics.</title>
        <authorList>
            <person name="Schulz F."/>
            <person name="Roux S."/>
            <person name="Paez-Espino D."/>
            <person name="Jungbluth S."/>
            <person name="Walsh D.A."/>
            <person name="Denef V.J."/>
            <person name="McMahon K.D."/>
            <person name="Konstantinidis K.T."/>
            <person name="Eloe-Fadrosh E.A."/>
            <person name="Kyrpides N.C."/>
            <person name="Woyke T."/>
        </authorList>
    </citation>
    <scope>NUCLEOTIDE SEQUENCE</scope>
    <source>
        <strain evidence="1">GVMAG-M-3300009180-1</strain>
    </source>
</reference>
<evidence type="ECO:0000313" key="1">
    <source>
        <dbReference type="EMBL" id="QHT35020.1"/>
    </source>
</evidence>
<organism evidence="1">
    <name type="scientific">viral metagenome</name>
    <dbReference type="NCBI Taxonomy" id="1070528"/>
    <lineage>
        <taxon>unclassified sequences</taxon>
        <taxon>metagenomes</taxon>
        <taxon>organismal metagenomes</taxon>
    </lineage>
</organism>